<name>A0ABM9CB22_9BACL</name>
<comment type="caution">
    <text evidence="1">The sequence shown here is derived from an EMBL/GenBank/DDBJ whole genome shotgun (WGS) entry which is preliminary data.</text>
</comment>
<evidence type="ECO:0000313" key="1">
    <source>
        <dbReference type="EMBL" id="CAH1206507.1"/>
    </source>
</evidence>
<accession>A0ABM9CB22</accession>
<sequence>MSAQAWRGEGSGTYCGYDRSPWHYGNACCAVDAERISGIRGKRARQLGEDGELAAGICQWGSVEGGAGEAVRANDWWSAAKQSVWTNRSHRRRDLLRLRHGRAGTDVYRQTDLQYQPVHCRSRWKAATAWRARGTVHRRRRLGTGILEQTGINGGEICSESVRAGRAAI</sequence>
<protein>
    <submittedName>
        <fullName evidence="1">Uncharacterized protein</fullName>
    </submittedName>
</protein>
<keyword evidence="2" id="KW-1185">Reference proteome</keyword>
<organism evidence="1 2">
    <name type="scientific">Paenibacillus plantiphilus</name>
    <dbReference type="NCBI Taxonomy" id="2905650"/>
    <lineage>
        <taxon>Bacteria</taxon>
        <taxon>Bacillati</taxon>
        <taxon>Bacillota</taxon>
        <taxon>Bacilli</taxon>
        <taxon>Bacillales</taxon>
        <taxon>Paenibacillaceae</taxon>
        <taxon>Paenibacillus</taxon>
    </lineage>
</organism>
<gene>
    <name evidence="1" type="ORF">PAECIP111893_02584</name>
</gene>
<dbReference type="EMBL" id="CAKMMF010000012">
    <property type="protein sequence ID" value="CAH1206507.1"/>
    <property type="molecule type" value="Genomic_DNA"/>
</dbReference>
<evidence type="ECO:0000313" key="2">
    <source>
        <dbReference type="Proteomes" id="UP000838686"/>
    </source>
</evidence>
<dbReference type="Proteomes" id="UP000838686">
    <property type="component" value="Unassembled WGS sequence"/>
</dbReference>
<proteinExistence type="predicted"/>
<reference evidence="1" key="1">
    <citation type="submission" date="2022-01" db="EMBL/GenBank/DDBJ databases">
        <authorList>
            <person name="Criscuolo A."/>
        </authorList>
    </citation>
    <scope>NUCLEOTIDE SEQUENCE</scope>
    <source>
        <strain evidence="1">CIP111893</strain>
    </source>
</reference>